<dbReference type="CDD" id="cd19545">
    <property type="entry name" value="FUM14_C_NRPS-like"/>
    <property type="match status" value="1"/>
</dbReference>
<feature type="domain" description="Carrier" evidence="4">
    <location>
        <begin position="3478"/>
        <end position="3554"/>
    </location>
</feature>
<proteinExistence type="predicted"/>
<evidence type="ECO:0000313" key="6">
    <source>
        <dbReference type="Proteomes" id="UP000766486"/>
    </source>
</evidence>
<keyword evidence="3" id="KW-0436">Ligase</keyword>
<feature type="domain" description="Carrier" evidence="4">
    <location>
        <begin position="473"/>
        <end position="549"/>
    </location>
</feature>
<dbReference type="InterPro" id="IPR020806">
    <property type="entry name" value="PKS_PP-bd"/>
</dbReference>
<dbReference type="Gene3D" id="3.30.559.30">
    <property type="entry name" value="Nonribosomal peptide synthetase, condensation domain"/>
    <property type="match status" value="6"/>
</dbReference>
<dbReference type="PROSITE" id="PS50075">
    <property type="entry name" value="CARRIER"/>
    <property type="match status" value="4"/>
</dbReference>
<evidence type="ECO:0000259" key="4">
    <source>
        <dbReference type="PROSITE" id="PS50075"/>
    </source>
</evidence>
<dbReference type="PROSITE" id="PS00012">
    <property type="entry name" value="PHOSPHOPANTETHEINE"/>
    <property type="match status" value="1"/>
</dbReference>
<dbReference type="Pfam" id="PF00668">
    <property type="entry name" value="Condensation"/>
    <property type="match status" value="6"/>
</dbReference>
<organism evidence="5 6">
    <name type="scientific">Bionectria ochroleuca</name>
    <name type="common">Gliocladium roseum</name>
    <dbReference type="NCBI Taxonomy" id="29856"/>
    <lineage>
        <taxon>Eukaryota</taxon>
        <taxon>Fungi</taxon>
        <taxon>Dikarya</taxon>
        <taxon>Ascomycota</taxon>
        <taxon>Pezizomycotina</taxon>
        <taxon>Sordariomycetes</taxon>
        <taxon>Hypocreomycetidae</taxon>
        <taxon>Hypocreales</taxon>
        <taxon>Bionectriaceae</taxon>
        <taxon>Clonostachys</taxon>
    </lineage>
</organism>
<dbReference type="InterPro" id="IPR006162">
    <property type="entry name" value="Ppantetheine_attach_site"/>
</dbReference>
<dbReference type="CDD" id="cd19542">
    <property type="entry name" value="CT_NRPS-like"/>
    <property type="match status" value="1"/>
</dbReference>
<dbReference type="InterPro" id="IPR042099">
    <property type="entry name" value="ANL_N_sf"/>
</dbReference>
<dbReference type="SUPFAM" id="SSF56801">
    <property type="entry name" value="Acetyl-CoA synthetase-like"/>
    <property type="match status" value="6"/>
</dbReference>
<dbReference type="InterPro" id="IPR000873">
    <property type="entry name" value="AMP-dep_synth/lig_dom"/>
</dbReference>
<accession>A0ABY6TZ25</accession>
<feature type="domain" description="Carrier" evidence="4">
    <location>
        <begin position="1360"/>
        <end position="1436"/>
    </location>
</feature>
<dbReference type="Gene3D" id="3.40.50.12780">
    <property type="entry name" value="N-terminal domain of ligase-like"/>
    <property type="match status" value="2"/>
</dbReference>
<evidence type="ECO:0000256" key="2">
    <source>
        <dbReference type="ARBA" id="ARBA00022553"/>
    </source>
</evidence>
<dbReference type="PROSITE" id="PS00455">
    <property type="entry name" value="AMP_BINDING"/>
    <property type="match status" value="4"/>
</dbReference>
<dbReference type="Gene3D" id="3.30.300.30">
    <property type="match status" value="2"/>
</dbReference>
<dbReference type="SUPFAM" id="SSF52777">
    <property type="entry name" value="CoA-dependent acyltransferases"/>
    <property type="match status" value="11"/>
</dbReference>
<dbReference type="Pfam" id="PF00501">
    <property type="entry name" value="AMP-binding"/>
    <property type="match status" value="4"/>
</dbReference>
<feature type="domain" description="Carrier" evidence="4">
    <location>
        <begin position="2090"/>
        <end position="2166"/>
    </location>
</feature>
<protein>
    <recommendedName>
        <fullName evidence="4">Carrier domain-containing protein</fullName>
    </recommendedName>
</protein>
<dbReference type="InterPro" id="IPR020845">
    <property type="entry name" value="AMP-binding_CS"/>
</dbReference>
<dbReference type="InterPro" id="IPR045851">
    <property type="entry name" value="AMP-bd_C_sf"/>
</dbReference>
<dbReference type="Gene3D" id="1.10.1200.10">
    <property type="entry name" value="ACP-like"/>
    <property type="match status" value="4"/>
</dbReference>
<keyword evidence="1" id="KW-0596">Phosphopantetheine</keyword>
<dbReference type="Pfam" id="PF00550">
    <property type="entry name" value="PP-binding"/>
    <property type="match status" value="4"/>
</dbReference>
<sequence length="4419" mass="492894">MGPPTNVRLDALTKAKAGGVPLETVIETAWAITHYVYTNDNDDPFILRVLVDSQSAWGSFVSQERAYDEFLGGIAETLQLVSETIAQNWTLALNQMNFLGPQNWHRLIRDAPETAVIGRSVMRDILDHWSTNLPNKIAVEAWDGDLTYSELHESATRLGQVLIQAGVGFEERVGICMKKSKWSIIAFWGLLLAGITGVPLDVRNPKKRTSALLARVEARFVIADEWTAPNLEGIDAGIIHCDEDTLKRCNGFEAVADRPPITPRTVAFILFTSGSTGFPKAVTVEHGPLYGSTVEIARELYLEESSKSFQFASFVSDISMGDIFATMFKGGCIYVPSEEDRLSNLEFVLEKCQATHAALTSTVMSQLNPVKLTRLRYMIAVGEAISKENTVRWRPPSVLPLDKETRALFTDLQSKLVEFLPQYMIPSLFIPVEDIPKNAAGKRDRITLLQWGAALTEEQISEYQLRTISAETALGTSTEKLLRKVWARVLKAPESSFASQDNFFQAGGDSIKVIELLAVLREQGKTITVAEVFQHPIMQEMAEHLLDTAEADKSGATQPFELFPGGREAATDVIQEVADACKVNKDAIEDIYPPTPLQEALMAISGQRSESYTHRMVFTVPDTLDIRRFQQACETLVAEQAIFRTAILTLPNVGTVQVVLRSKIKWHEFECLDDLVHFDSATPFSYGTALCRYALVREKQNVTHFVWSGHHSISDGWSRPAMFNELRHIYEQGTAHPQVPFTLFIKHVSQLDSGELDRFWIEQFPDSVEHFPKLPTSGYTPKVESSANIDFILPRQEKSQITTATVLQAAWALVLGTYSNLDEAVFGLTLSGRDAPVPGITETMGVTITTVPVRIVFDNTSTIVEYLHEVQQYVSTIKNHQHIGLQRIQRLSPEARSATRFDNLLVVQPVDESEDHKALEGLGLKLVQREERDAGQYALTVKCTIGNMDGSVYVNAYYDENIVDQKLMECLLHQFQHLVTQLAAESDETSLHDLDKMSPHDLDLLAQWNGQVPAAIERTLHDQFQEKAAATPNAIALDGFDGKLTYEELDSQSTQLGRYLHHQADVSLESRVILCLEKSKIPIISMLAVLKSGGVCVSINPEHPTPRLVDIIHDAGANVVLCDEHSVDRFKDHATHVLGISESVIAQLMDRNEECKLPQVAPSNGSFVVFTSGSTGKPKGSLLEHRSLATDMAAVGERVGLDATSRTLQFSSYTFDAHILEIFGTLLKGGCVCVISDSERMNNLSEVMNERQVNFALLTKTVSRLLDPKELPALKCLILSGEANGRQDYWRWAERVRDAQASLIETLPSYMVPSLFIPVTHLPLNASGKLERNTLRSWVSDLSADRLGQYYLFDRTSSREPETRSEKHLQSLWAKVLEIPLNTIHAEDNFFRLGGDSVLSMRLIADARAEGLSMTVAEIFRTPILQDLAESVSDRYHIHDSGLDSKVPYEPFSLLKDKESVDACIKQAAEDCDVPLDMIEDIYPSTPTQEALMAVSSHRPKAYTYQIILKIPNSMPVDSFIDSADVVFGLMLSGRDAPVEGIEDVIGPTIATVPLRAHIDRTRSISEILEEMQRKGAEIRKYQHAGLQRIRRLSPEASAAVEFQNLLVVHTMGDAEITSPLGELGLQPERNEMEEFLDLALTAECTIRPGTLKLLINYDGKVVADEQADFMLHQLEHVVTLLIREPLSLRLGAINLSSPHDFQALSAWNNNIGNCMESTLHELVEAQTHATPNAIATSGYDGEYTFLEVDHVANHLASKLVSLGIGPEKHVVLCFRKATLPIIAILAVLKSGGVCVSLNIDHPLSRRLDLCRDVAADAVVCDPDQEKFFSGHVAHVVALNSDFVSTSLKQKSPEYVKPKILPSNAAFIIYTSGSTGKPKGCVLEHRSISFSLKTYATTFNVTKETRFLQFAAYSFDAHILEIFGTLIHGGCVCVISETERMNNLTQAINDRKATRVLFTPTVAQLVNPDDVPTIDTIALGAEPLTKRSIEICTTPMIAFVKLLDFGTREPQSLEVTSEKNIVSFRNLIHSIEGRLPEKLPQYMIPSAFVPVAFIPISASTKIERKRLREYAQNPTIEAYLSSENNVAKESPSSSTEATLHLIWSQVLNLKPEEIGINENFTSLGGDSITAMQVVSECRKHSIKVQVATILEKKTIKAIAPYCIAQIQSARTNVRGAADGQRFHLSSIQSFYFEHEDQTWKRFNQSFLCRVKRGISAIDFKRAVELITSRHAMLRARFSQTKEGWMQYTVEASSNEAHNFTSHEIIEAVSDDVVDTTVNARIKTCCKESLAAIDIIKGPVFSVDFFNNENGDSIVYMAAHHLVVDLVSWRIIWRDIEDILQSNTTDLPQAMHFSSWVTLQQQEIKSEEARSAATKYLSSLPVSQYGFWSVPREDNILEHSVETSFALSLEESSLILGKANNSMQTVPMDIAIGVFLKSFQESFPERGVPTILVESHGREAPNVGEDDDVSRTVGWFTSLCPLHVPVVASSSTKDAIRLAKDARRSVPKSGQSFFNFSSLTPQGKAFKNYEEAEVLVNYSGIFQQLETNQSILQLESRASINNIEETDLKSRRFAMINLEVGVSCGIMQFSFTTHKKMAHQERFHSCVQMFRVLLSESLQQLDLAPPMFTLTDFPRLRLSFTELEDLVPKSLPQGDLELCVRSIEDIYPCTAMQEGILLSQQTNSQAYQLKHVWEFKHNSIFGSHLVTKIESAWKVLVSRHSSLRTAIVEYASHNGHFVQLILKELPPSRLVLSERVIDDLQTISSIVGSERDAFWEHLPQLTIYHTKDGNIACGLKLSHALMDGTSLDLLMEQLIHLMMGHTEPSIIHDFGKYVDWEQGLKSDDDVGYWANYLKGAQPCHIPVGKSHDSDLEYGYIKLPQDTAEGLGRFSRDHDITQAVVIQAAWAMVLGAFTGQEEVCFGYLASGRDAPLDGIEQSIGLYISMQVCRVHLEGMAGTLLRGINDSVITGLKHRNCSLARIQSMMGLNGLPLFNTCLTIRRFLGDATASTLGDLVTVLEGAEKTEFAIALDATVAHEGADVGMSYQKSIVSPAFASSIAGSLEAVIRSLLRAEDAPIQFIDLIGKNDDQLVKTWNQKPDKVNQTLHGLVEQQVLATPDRIATSGFDGEYTYFDLNRAAEKLAYHLVSHGVGTEKRVVLCFAKSTWPVVAMLSILKAGGVCVSTNPDHPDARLLDIVNDVEATVVVCDAVNAARFQAHVLHVITVNEHTLSQLQVPSTWKQPVVKPEDAAFVVYTSGSTGKPKGCILEHHSVSKSQIVNAEAMRIRPASRVMQFAAYTFDASICEIFAPLIVGACLCIASDDERMDDLAGVINMRKANWIMLTPTVAQLFSPAAVPTLETLVFGGEPLSQKAIEIWHGHVHLVNYWAFIKLEVFSVQGADSPTLDVNDTNLQQEFRGTVGQLKQALASVLPQYMVPSAFIPVSRIPITPSAKTDKKMLRDFAQSLTIEAAFMQDTTLTKQQPTNKTEYDLQQIWVKVLNLPVERIGIHDSFMSIGGDSITAMRVVALCRKAQLKLPVSAILQKKTIAAIAPHCQRDVDGLPNMALNHPSPGTLFDLTPIQRRYFEQESESGRIPYNQSLMLRLKTDVPTEKLKAAFDLIVSRHGMLRARFLLVNGRWQQRISAENEDSYRLTSHNFEDFDEQSIVRIAQRSSSTVDIVHGPVFSVDVFKIAGQDGVVFLAAHHLVIDIVSWQIILGEFEEIIKGGTELSQPSLTFQQWAQVMESEIMHSTEEVLPIEIPPSNYGFWQVPIEENVFKHALEVEFRLPTTKMDLILDQSNRAMSTTPLEILLGPLLLSFRQLFPERDIPSVFIEHHGREILANGTVEASQVVGWFTTMHPVRIPLESDMTIAESIRHVKDLRRKVPGNGLPYLVFRHLTAEGADKYSQHDPVELLINYSGAFQQLETQESPLAMETRVKEQISDADPRAHRWAMIDVEISISDNSLHVSFFVNEKMAHLDRIRQWVDNYKNLLMEAANELPNMPPIVTLSDFPLLNVSHEVLDAIVQDRLPGLGYQAQDIQDMLPTSSFQRFALRGHLHDPPRHWTHYYFELPLDVDVGKLQNTCLDLVKHYSILRTIFIQHEDAFVQVVLKSYKPEIDYHYNETQDITMFTESIFHRDLTALPSMGKPFLRFTVIQTLAGCRLLMRLSHAQFDGFSRVSFVRTLANLYHDRNIPCNSLDYSEFIQQTNRSHARSCEFWRELLLGSHPTKVLNIDGNPNAEDRVIRVEKNIPPFRRLEGITSATFFNAACAILVQTLTNSSDVIFSRFTSGRAALDASFQELIGPCTGLIPLRVRFPQGYETDPSHVFEQIHEQSIKSISYETVGLDDIIRECTDWSTSMESFPIITQHLNLEEGSESELDSAFSANVWEPTTADPFPWSLALGAFPGHAGVRISAAVNSSYNT</sequence>
<keyword evidence="6" id="KW-1185">Reference proteome</keyword>
<evidence type="ECO:0000256" key="1">
    <source>
        <dbReference type="ARBA" id="ARBA00022450"/>
    </source>
</evidence>
<reference evidence="5 6" key="1">
    <citation type="submission" date="2019-06" db="EMBL/GenBank/DDBJ databases">
        <authorList>
            <person name="Broberg M."/>
        </authorList>
    </citation>
    <scope>NUCLEOTIDE SEQUENCE [LARGE SCALE GENOMIC DNA]</scope>
</reference>
<dbReference type="SUPFAM" id="SSF47336">
    <property type="entry name" value="ACP-like"/>
    <property type="match status" value="4"/>
</dbReference>
<evidence type="ECO:0000256" key="3">
    <source>
        <dbReference type="ARBA" id="ARBA00022598"/>
    </source>
</evidence>
<keyword evidence="2" id="KW-0597">Phosphoprotein</keyword>
<dbReference type="EMBL" id="CABFNS010000705">
    <property type="protein sequence ID" value="VUC23411.1"/>
    <property type="molecule type" value="Genomic_DNA"/>
</dbReference>
<dbReference type="Proteomes" id="UP000766486">
    <property type="component" value="Unassembled WGS sequence"/>
</dbReference>
<evidence type="ECO:0000313" key="5">
    <source>
        <dbReference type="EMBL" id="VUC23411.1"/>
    </source>
</evidence>
<dbReference type="Gene3D" id="3.40.50.980">
    <property type="match status" value="4"/>
</dbReference>
<dbReference type="Gene3D" id="3.30.559.10">
    <property type="entry name" value="Chloramphenicol acetyltransferase-like domain"/>
    <property type="match status" value="5"/>
</dbReference>
<dbReference type="PANTHER" id="PTHR45527:SF16">
    <property type="entry name" value="NONRIBOSOMAL PEPTIDE SYNTHASE ATNA-RELATED"/>
    <property type="match status" value="1"/>
</dbReference>
<dbReference type="PANTHER" id="PTHR45527">
    <property type="entry name" value="NONRIBOSOMAL PEPTIDE SYNTHETASE"/>
    <property type="match status" value="1"/>
</dbReference>
<dbReference type="SMART" id="SM00823">
    <property type="entry name" value="PKS_PP"/>
    <property type="match status" value="4"/>
</dbReference>
<name>A0ABY6TZ25_BIOOC</name>
<gene>
    <name evidence="5" type="ORF">CLO192961_LOCUS117188</name>
</gene>
<dbReference type="InterPro" id="IPR023213">
    <property type="entry name" value="CAT-like_dom_sf"/>
</dbReference>
<dbReference type="InterPro" id="IPR009081">
    <property type="entry name" value="PP-bd_ACP"/>
</dbReference>
<dbReference type="InterPro" id="IPR001242">
    <property type="entry name" value="Condensation_dom"/>
</dbReference>
<comment type="caution">
    <text evidence="5">The sequence shown here is derived from an EMBL/GenBank/DDBJ whole genome shotgun (WGS) entry which is preliminary data.</text>
</comment>
<dbReference type="InterPro" id="IPR036736">
    <property type="entry name" value="ACP-like_sf"/>
</dbReference>